<dbReference type="InterPro" id="IPR002403">
    <property type="entry name" value="Cyt_P450_E_grp-IV"/>
</dbReference>
<comment type="caution">
    <text evidence="8">The sequence shown here is derived from an EMBL/GenBank/DDBJ whole genome shotgun (WGS) entry which is preliminary data.</text>
</comment>
<gene>
    <name evidence="8" type="ORF">GGX14DRAFT_698978</name>
</gene>
<dbReference type="Pfam" id="PF00067">
    <property type="entry name" value="p450"/>
    <property type="match status" value="1"/>
</dbReference>
<keyword evidence="4 7" id="KW-0560">Oxidoreductase</keyword>
<dbReference type="InterPro" id="IPR017972">
    <property type="entry name" value="Cyt_P450_CS"/>
</dbReference>
<evidence type="ECO:0000256" key="7">
    <source>
        <dbReference type="RuleBase" id="RU000461"/>
    </source>
</evidence>
<organism evidence="8 9">
    <name type="scientific">Mycena pura</name>
    <dbReference type="NCBI Taxonomy" id="153505"/>
    <lineage>
        <taxon>Eukaryota</taxon>
        <taxon>Fungi</taxon>
        <taxon>Dikarya</taxon>
        <taxon>Basidiomycota</taxon>
        <taxon>Agaricomycotina</taxon>
        <taxon>Agaricomycetes</taxon>
        <taxon>Agaricomycetidae</taxon>
        <taxon>Agaricales</taxon>
        <taxon>Marasmiineae</taxon>
        <taxon>Mycenaceae</taxon>
        <taxon>Mycena</taxon>
    </lineage>
</organism>
<dbReference type="GO" id="GO:0020037">
    <property type="term" value="F:heme binding"/>
    <property type="evidence" value="ECO:0007669"/>
    <property type="project" value="InterPro"/>
</dbReference>
<dbReference type="PANTHER" id="PTHR46206">
    <property type="entry name" value="CYTOCHROME P450"/>
    <property type="match status" value="1"/>
</dbReference>
<dbReference type="GO" id="GO:0016705">
    <property type="term" value="F:oxidoreductase activity, acting on paired donors, with incorporation or reduction of molecular oxygen"/>
    <property type="evidence" value="ECO:0007669"/>
    <property type="project" value="InterPro"/>
</dbReference>
<keyword evidence="5 6" id="KW-0408">Iron</keyword>
<dbReference type="InterPro" id="IPR001128">
    <property type="entry name" value="Cyt_P450"/>
</dbReference>
<keyword evidence="9" id="KW-1185">Reference proteome</keyword>
<protein>
    <submittedName>
        <fullName evidence="8">Cytochrome P450</fullName>
    </submittedName>
</protein>
<comment type="similarity">
    <text evidence="2 7">Belongs to the cytochrome P450 family.</text>
</comment>
<feature type="binding site" description="axial binding residue" evidence="6">
    <location>
        <position position="464"/>
    </location>
    <ligand>
        <name>heme</name>
        <dbReference type="ChEBI" id="CHEBI:30413"/>
    </ligand>
    <ligandPart>
        <name>Fe</name>
        <dbReference type="ChEBI" id="CHEBI:18248"/>
    </ligandPart>
</feature>
<dbReference type="SUPFAM" id="SSF48264">
    <property type="entry name" value="Cytochrome P450"/>
    <property type="match status" value="1"/>
</dbReference>
<evidence type="ECO:0000256" key="5">
    <source>
        <dbReference type="ARBA" id="ARBA00023004"/>
    </source>
</evidence>
<evidence type="ECO:0000313" key="9">
    <source>
        <dbReference type="Proteomes" id="UP001219525"/>
    </source>
</evidence>
<dbReference type="InterPro" id="IPR036396">
    <property type="entry name" value="Cyt_P450_sf"/>
</dbReference>
<dbReference type="PROSITE" id="PS00086">
    <property type="entry name" value="CYTOCHROME_P450"/>
    <property type="match status" value="1"/>
</dbReference>
<dbReference type="GO" id="GO:0005506">
    <property type="term" value="F:iron ion binding"/>
    <property type="evidence" value="ECO:0007669"/>
    <property type="project" value="InterPro"/>
</dbReference>
<accession>A0AAD6V5R9</accession>
<keyword evidence="7" id="KW-0503">Monooxygenase</keyword>
<sequence>MDDLGTKTLALCGLALAFSVYYWRNGQKDESIIRPLIGGDGRISRWLASVEFLRNSRQLLGDGYRQNPSSVFRVPILLRDWLYIACGGKHVQEIASAPDHILSFAESLKEASIDYTMGKALVHNPYHISSVRGSLTRSLGRCLPEIHDEIEHSFNDVLALKGNEWKLIQIHDAILQIVARTSNRLFVGLPLCRNQEYLQLNIDFTISVFVRGMIISLFPDILKPIFGPLFSKLNSSHRHVLKLLKTMIDERLQKENQYGRDWPDRPNDLISWLLDHAEGEERTTSALTMRVLVVNFGAIHTSTKALTTAMYDLTAYPQHIEPMREEAERVIKEEGWTKAALARMHKIDSFLRESQRFGFTPSPLGMTRKVVAKDGFTFSDGTTIPHGALLGVPNTAVHRDHSLHPNADTFDGFRFSRMREDAAHAESNGIAVDSADKATPGLFQQHMVSTSPDHLVFGHGRHACPGRFFAAMELKAMLAHILINYDLKAEVEGVRPSDQVFGLFVSPSPTGKIWMRIREGLQYLCMD</sequence>
<evidence type="ECO:0000313" key="8">
    <source>
        <dbReference type="EMBL" id="KAJ7203645.1"/>
    </source>
</evidence>
<evidence type="ECO:0000256" key="4">
    <source>
        <dbReference type="ARBA" id="ARBA00023002"/>
    </source>
</evidence>
<reference evidence="8" key="1">
    <citation type="submission" date="2023-03" db="EMBL/GenBank/DDBJ databases">
        <title>Massive genome expansion in bonnet fungi (Mycena s.s.) driven by repeated elements and novel gene families across ecological guilds.</title>
        <authorList>
            <consortium name="Lawrence Berkeley National Laboratory"/>
            <person name="Harder C.B."/>
            <person name="Miyauchi S."/>
            <person name="Viragh M."/>
            <person name="Kuo A."/>
            <person name="Thoen E."/>
            <person name="Andreopoulos B."/>
            <person name="Lu D."/>
            <person name="Skrede I."/>
            <person name="Drula E."/>
            <person name="Henrissat B."/>
            <person name="Morin E."/>
            <person name="Kohler A."/>
            <person name="Barry K."/>
            <person name="LaButti K."/>
            <person name="Morin E."/>
            <person name="Salamov A."/>
            <person name="Lipzen A."/>
            <person name="Mereny Z."/>
            <person name="Hegedus B."/>
            <person name="Baldrian P."/>
            <person name="Stursova M."/>
            <person name="Weitz H."/>
            <person name="Taylor A."/>
            <person name="Grigoriev I.V."/>
            <person name="Nagy L.G."/>
            <person name="Martin F."/>
            <person name="Kauserud H."/>
        </authorList>
    </citation>
    <scope>NUCLEOTIDE SEQUENCE</scope>
    <source>
        <strain evidence="8">9144</strain>
    </source>
</reference>
<proteinExistence type="inferred from homology"/>
<evidence type="ECO:0000256" key="3">
    <source>
        <dbReference type="ARBA" id="ARBA00022723"/>
    </source>
</evidence>
<dbReference type="PRINTS" id="PR00465">
    <property type="entry name" value="EP450IV"/>
</dbReference>
<keyword evidence="3 6" id="KW-0479">Metal-binding</keyword>
<keyword evidence="6 7" id="KW-0349">Heme</keyword>
<evidence type="ECO:0000256" key="6">
    <source>
        <dbReference type="PIRSR" id="PIRSR602403-1"/>
    </source>
</evidence>
<dbReference type="EMBL" id="JARJCW010000050">
    <property type="protein sequence ID" value="KAJ7203645.1"/>
    <property type="molecule type" value="Genomic_DNA"/>
</dbReference>
<dbReference type="AlphaFoldDB" id="A0AAD6V5R9"/>
<dbReference type="Gene3D" id="1.10.630.10">
    <property type="entry name" value="Cytochrome P450"/>
    <property type="match status" value="1"/>
</dbReference>
<name>A0AAD6V5R9_9AGAR</name>
<dbReference type="CDD" id="cd11041">
    <property type="entry name" value="CYP503A1-like"/>
    <property type="match status" value="1"/>
</dbReference>
<dbReference type="GO" id="GO:0004497">
    <property type="term" value="F:monooxygenase activity"/>
    <property type="evidence" value="ECO:0007669"/>
    <property type="project" value="UniProtKB-KW"/>
</dbReference>
<evidence type="ECO:0000256" key="1">
    <source>
        <dbReference type="ARBA" id="ARBA00001971"/>
    </source>
</evidence>
<comment type="cofactor">
    <cofactor evidence="1 6">
        <name>heme</name>
        <dbReference type="ChEBI" id="CHEBI:30413"/>
    </cofactor>
</comment>
<evidence type="ECO:0000256" key="2">
    <source>
        <dbReference type="ARBA" id="ARBA00010617"/>
    </source>
</evidence>
<dbReference type="Proteomes" id="UP001219525">
    <property type="component" value="Unassembled WGS sequence"/>
</dbReference>